<dbReference type="EMBL" id="JACASE010000004">
    <property type="protein sequence ID" value="KAF6477015.1"/>
    <property type="molecule type" value="Genomic_DNA"/>
</dbReference>
<dbReference type="Proteomes" id="UP000593571">
    <property type="component" value="Unassembled WGS sequence"/>
</dbReference>
<keyword evidence="3 5" id="KW-0863">Zinc-finger</keyword>
<evidence type="ECO:0000313" key="9">
    <source>
        <dbReference type="Proteomes" id="UP000593571"/>
    </source>
</evidence>
<dbReference type="InterPro" id="IPR013087">
    <property type="entry name" value="Znf_C2H2_type"/>
</dbReference>
<dbReference type="GO" id="GO:0005634">
    <property type="term" value="C:nucleus"/>
    <property type="evidence" value="ECO:0007669"/>
    <property type="project" value="TreeGrafter"/>
</dbReference>
<evidence type="ECO:0000256" key="4">
    <source>
        <dbReference type="ARBA" id="ARBA00022833"/>
    </source>
</evidence>
<dbReference type="InterPro" id="IPR036236">
    <property type="entry name" value="Znf_C2H2_sf"/>
</dbReference>
<feature type="domain" description="C2H2-type" evidence="7">
    <location>
        <begin position="78"/>
        <end position="105"/>
    </location>
</feature>
<evidence type="ECO:0000313" key="8">
    <source>
        <dbReference type="EMBL" id="KAF6477015.1"/>
    </source>
</evidence>
<proteinExistence type="predicted"/>
<evidence type="ECO:0000259" key="7">
    <source>
        <dbReference type="PROSITE" id="PS50157"/>
    </source>
</evidence>
<feature type="compositionally biased region" description="Basic residues" evidence="6">
    <location>
        <begin position="1"/>
        <end position="12"/>
    </location>
</feature>
<dbReference type="SMART" id="SM00355">
    <property type="entry name" value="ZnF_C2H2"/>
    <property type="match status" value="2"/>
</dbReference>
<evidence type="ECO:0000256" key="3">
    <source>
        <dbReference type="ARBA" id="ARBA00022771"/>
    </source>
</evidence>
<dbReference type="GO" id="GO:0008270">
    <property type="term" value="F:zinc ion binding"/>
    <property type="evidence" value="ECO:0007669"/>
    <property type="project" value="UniProtKB-KW"/>
</dbReference>
<dbReference type="PANTHER" id="PTHR14196:SF12">
    <property type="entry name" value="ZINC FINGER PROTEIN 208-LIKE"/>
    <property type="match status" value="1"/>
</dbReference>
<dbReference type="AlphaFoldDB" id="A0A7J8HYM5"/>
<dbReference type="FunFam" id="3.30.160.60:FF:000100">
    <property type="entry name" value="Zinc finger 45-like"/>
    <property type="match status" value="1"/>
</dbReference>
<dbReference type="GO" id="GO:0000977">
    <property type="term" value="F:RNA polymerase II transcription regulatory region sequence-specific DNA binding"/>
    <property type="evidence" value="ECO:0007669"/>
    <property type="project" value="TreeGrafter"/>
</dbReference>
<dbReference type="PROSITE" id="PS50157">
    <property type="entry name" value="ZINC_FINGER_C2H2_2"/>
    <property type="match status" value="2"/>
</dbReference>
<evidence type="ECO:0000256" key="1">
    <source>
        <dbReference type="ARBA" id="ARBA00022723"/>
    </source>
</evidence>
<dbReference type="Gene3D" id="3.30.160.60">
    <property type="entry name" value="Classic Zinc Finger"/>
    <property type="match status" value="3"/>
</dbReference>
<sequence>MRRKTRNFKHKTVKDNKALAEVNDQDSEKDGSQFSGPTTNKRIQEEKRQYVCTECGKAFSQSANLTVHERIHTGEKPYKCKECGKAFSHSSNLVVHRRIHTGLKPYTCSECGKSFSGAHQDCQLFTLIKSLRMQFSTIF</sequence>
<feature type="compositionally biased region" description="Polar residues" evidence="6">
    <location>
        <begin position="32"/>
        <end position="41"/>
    </location>
</feature>
<comment type="caution">
    <text evidence="8">The sequence shown here is derived from an EMBL/GenBank/DDBJ whole genome shotgun (WGS) entry which is preliminary data.</text>
</comment>
<keyword evidence="2" id="KW-0677">Repeat</keyword>
<dbReference type="FunFam" id="3.30.160.60:FF:000016">
    <property type="entry name" value="zinc finger protein 37 homolog"/>
    <property type="match status" value="1"/>
</dbReference>
<evidence type="ECO:0000256" key="2">
    <source>
        <dbReference type="ARBA" id="ARBA00022737"/>
    </source>
</evidence>
<keyword evidence="4" id="KW-0862">Zinc</keyword>
<accession>A0A7J8HYM5</accession>
<dbReference type="InterPro" id="IPR050717">
    <property type="entry name" value="C2H2-ZF_Transcription_Reg"/>
</dbReference>
<reference evidence="8 9" key="1">
    <citation type="journal article" date="2020" name="Nature">
        <title>Six reference-quality genomes reveal evolution of bat adaptations.</title>
        <authorList>
            <person name="Jebb D."/>
            <person name="Huang Z."/>
            <person name="Pippel M."/>
            <person name="Hughes G.M."/>
            <person name="Lavrichenko K."/>
            <person name="Devanna P."/>
            <person name="Winkler S."/>
            <person name="Jermiin L.S."/>
            <person name="Skirmuntt E.C."/>
            <person name="Katzourakis A."/>
            <person name="Burkitt-Gray L."/>
            <person name="Ray D.A."/>
            <person name="Sullivan K.A.M."/>
            <person name="Roscito J.G."/>
            <person name="Kirilenko B.M."/>
            <person name="Davalos L.M."/>
            <person name="Corthals A.P."/>
            <person name="Power M.L."/>
            <person name="Jones G."/>
            <person name="Ransome R.D."/>
            <person name="Dechmann D.K.N."/>
            <person name="Locatelli A.G."/>
            <person name="Puechmaille S.J."/>
            <person name="Fedrigo O."/>
            <person name="Jarvis E.D."/>
            <person name="Hiller M."/>
            <person name="Vernes S.C."/>
            <person name="Myers E.W."/>
            <person name="Teeling E.C."/>
        </authorList>
    </citation>
    <scope>NUCLEOTIDE SEQUENCE [LARGE SCALE GENOMIC DNA]</scope>
    <source>
        <strain evidence="8">MRouAeg1</strain>
        <tissue evidence="8">Muscle</tissue>
    </source>
</reference>
<organism evidence="8 9">
    <name type="scientific">Rousettus aegyptiacus</name>
    <name type="common">Egyptian fruit bat</name>
    <name type="synonym">Pteropus aegyptiacus</name>
    <dbReference type="NCBI Taxonomy" id="9407"/>
    <lineage>
        <taxon>Eukaryota</taxon>
        <taxon>Metazoa</taxon>
        <taxon>Chordata</taxon>
        <taxon>Craniata</taxon>
        <taxon>Vertebrata</taxon>
        <taxon>Euteleostomi</taxon>
        <taxon>Mammalia</taxon>
        <taxon>Eutheria</taxon>
        <taxon>Laurasiatheria</taxon>
        <taxon>Chiroptera</taxon>
        <taxon>Yinpterochiroptera</taxon>
        <taxon>Pteropodoidea</taxon>
        <taxon>Pteropodidae</taxon>
        <taxon>Rousettinae</taxon>
        <taxon>Rousettus</taxon>
    </lineage>
</organism>
<keyword evidence="1" id="KW-0479">Metal-binding</keyword>
<evidence type="ECO:0000256" key="5">
    <source>
        <dbReference type="PROSITE-ProRule" id="PRU00042"/>
    </source>
</evidence>
<dbReference type="GO" id="GO:0000981">
    <property type="term" value="F:DNA-binding transcription factor activity, RNA polymerase II-specific"/>
    <property type="evidence" value="ECO:0007669"/>
    <property type="project" value="TreeGrafter"/>
</dbReference>
<dbReference type="Pfam" id="PF13465">
    <property type="entry name" value="zf-H2C2_2"/>
    <property type="match status" value="1"/>
</dbReference>
<protein>
    <submittedName>
        <fullName evidence="8">Zinc finger protein 660</fullName>
    </submittedName>
</protein>
<feature type="domain" description="C2H2-type" evidence="7">
    <location>
        <begin position="50"/>
        <end position="77"/>
    </location>
</feature>
<gene>
    <name evidence="8" type="ORF">HJG63_021231</name>
</gene>
<name>A0A7J8HYM5_ROUAE</name>
<dbReference type="FunFam" id="3.30.160.60:FF:001730">
    <property type="entry name" value="zinc finger protein 660"/>
    <property type="match status" value="1"/>
</dbReference>
<evidence type="ECO:0000256" key="6">
    <source>
        <dbReference type="SAM" id="MobiDB-lite"/>
    </source>
</evidence>
<keyword evidence="9" id="KW-1185">Reference proteome</keyword>
<dbReference type="SUPFAM" id="SSF57667">
    <property type="entry name" value="beta-beta-alpha zinc fingers"/>
    <property type="match status" value="1"/>
</dbReference>
<feature type="region of interest" description="Disordered" evidence="6">
    <location>
        <begin position="1"/>
        <end position="42"/>
    </location>
</feature>
<dbReference type="PROSITE" id="PS00028">
    <property type="entry name" value="ZINC_FINGER_C2H2_1"/>
    <property type="match status" value="2"/>
</dbReference>
<dbReference type="PANTHER" id="PTHR14196">
    <property type="entry name" value="ODD-SKIPPED - RELATED"/>
    <property type="match status" value="1"/>
</dbReference>